<dbReference type="OrthoDB" id="6761335at2759"/>
<organism evidence="2 3">
    <name type="scientific">Ignelater luminosus</name>
    <name type="common">Cucubano</name>
    <name type="synonym">Pyrophorus luminosus</name>
    <dbReference type="NCBI Taxonomy" id="2038154"/>
    <lineage>
        <taxon>Eukaryota</taxon>
        <taxon>Metazoa</taxon>
        <taxon>Ecdysozoa</taxon>
        <taxon>Arthropoda</taxon>
        <taxon>Hexapoda</taxon>
        <taxon>Insecta</taxon>
        <taxon>Pterygota</taxon>
        <taxon>Neoptera</taxon>
        <taxon>Endopterygota</taxon>
        <taxon>Coleoptera</taxon>
        <taxon>Polyphaga</taxon>
        <taxon>Elateriformia</taxon>
        <taxon>Elateroidea</taxon>
        <taxon>Elateridae</taxon>
        <taxon>Agrypninae</taxon>
        <taxon>Pyrophorini</taxon>
        <taxon>Ignelater</taxon>
    </lineage>
</organism>
<protein>
    <submittedName>
        <fullName evidence="2">Uncharacterized protein</fullName>
    </submittedName>
</protein>
<dbReference type="EMBL" id="VTPC01003636">
    <property type="protein sequence ID" value="KAF2898222.1"/>
    <property type="molecule type" value="Genomic_DNA"/>
</dbReference>
<dbReference type="AlphaFoldDB" id="A0A8K0D8F5"/>
<gene>
    <name evidence="2" type="ORF">ILUMI_07950</name>
</gene>
<evidence type="ECO:0000256" key="1">
    <source>
        <dbReference type="SAM" id="MobiDB-lite"/>
    </source>
</evidence>
<evidence type="ECO:0000313" key="2">
    <source>
        <dbReference type="EMBL" id="KAF2898222.1"/>
    </source>
</evidence>
<keyword evidence="3" id="KW-1185">Reference proteome</keyword>
<reference evidence="2" key="1">
    <citation type="submission" date="2019-08" db="EMBL/GenBank/DDBJ databases">
        <title>The genome of the North American firefly Photinus pyralis.</title>
        <authorList>
            <consortium name="Photinus pyralis genome working group"/>
            <person name="Fallon T.R."/>
            <person name="Sander Lower S.E."/>
            <person name="Weng J.-K."/>
        </authorList>
    </citation>
    <scope>NUCLEOTIDE SEQUENCE</scope>
    <source>
        <strain evidence="2">TRF0915ILg1</strain>
        <tissue evidence="2">Whole body</tissue>
    </source>
</reference>
<evidence type="ECO:0000313" key="3">
    <source>
        <dbReference type="Proteomes" id="UP000801492"/>
    </source>
</evidence>
<feature type="non-terminal residue" evidence="2">
    <location>
        <position position="171"/>
    </location>
</feature>
<dbReference type="Proteomes" id="UP000801492">
    <property type="component" value="Unassembled WGS sequence"/>
</dbReference>
<accession>A0A8K0D8F5</accession>
<name>A0A8K0D8F5_IGNLU</name>
<proteinExistence type="predicted"/>
<feature type="region of interest" description="Disordered" evidence="1">
    <location>
        <begin position="100"/>
        <end position="131"/>
    </location>
</feature>
<comment type="caution">
    <text evidence="2">The sequence shown here is derived from an EMBL/GenBank/DDBJ whole genome shotgun (WGS) entry which is preliminary data.</text>
</comment>
<sequence>MVLLPYCTIYHFGNGHSVHQLNAKTAQNRDRVRKSREKVSAQELDEKRRKDIERYKRKNQAGLLRLLINVQVKKAERRNWVKASANYRKRLKDKKLVTQFSEASTPPQLDNEDYGPMVPTPGSSKRLSRRKRVKYDRSMVYRRLRKVEAENKKAAIILRSISSRTRFELEF</sequence>